<dbReference type="InterPro" id="IPR035940">
    <property type="entry name" value="CAP_sf"/>
</dbReference>
<organism evidence="3 4">
    <name type="scientific">Tetrapyrgos nigripes</name>
    <dbReference type="NCBI Taxonomy" id="182062"/>
    <lineage>
        <taxon>Eukaryota</taxon>
        <taxon>Fungi</taxon>
        <taxon>Dikarya</taxon>
        <taxon>Basidiomycota</taxon>
        <taxon>Agaricomycotina</taxon>
        <taxon>Agaricomycetes</taxon>
        <taxon>Agaricomycetidae</taxon>
        <taxon>Agaricales</taxon>
        <taxon>Marasmiineae</taxon>
        <taxon>Marasmiaceae</taxon>
        <taxon>Tetrapyrgos</taxon>
    </lineage>
</organism>
<dbReference type="OrthoDB" id="337038at2759"/>
<comment type="caution">
    <text evidence="3">The sequence shown here is derived from an EMBL/GenBank/DDBJ whole genome shotgun (WGS) entry which is preliminary data.</text>
</comment>
<keyword evidence="1" id="KW-0732">Signal</keyword>
<evidence type="ECO:0000259" key="2">
    <source>
        <dbReference type="SMART" id="SM00198"/>
    </source>
</evidence>
<dbReference type="PRINTS" id="PR00837">
    <property type="entry name" value="V5TPXLIKE"/>
</dbReference>
<evidence type="ECO:0000313" key="4">
    <source>
        <dbReference type="Proteomes" id="UP000559256"/>
    </source>
</evidence>
<feature type="chain" id="PRO_5034233633" description="SCP domain-containing protein" evidence="1">
    <location>
        <begin position="21"/>
        <end position="181"/>
    </location>
</feature>
<dbReference type="Proteomes" id="UP000559256">
    <property type="component" value="Unassembled WGS sequence"/>
</dbReference>
<evidence type="ECO:0000256" key="1">
    <source>
        <dbReference type="SAM" id="SignalP"/>
    </source>
</evidence>
<name>A0A8H5G6D3_9AGAR</name>
<dbReference type="SUPFAM" id="SSF55797">
    <property type="entry name" value="PR-1-like"/>
    <property type="match status" value="1"/>
</dbReference>
<dbReference type="Pfam" id="PF00188">
    <property type="entry name" value="CAP"/>
    <property type="match status" value="1"/>
</dbReference>
<keyword evidence="4" id="KW-1185">Reference proteome</keyword>
<evidence type="ECO:0000313" key="3">
    <source>
        <dbReference type="EMBL" id="KAF5359020.1"/>
    </source>
</evidence>
<dbReference type="InterPro" id="IPR014044">
    <property type="entry name" value="CAP_dom"/>
</dbReference>
<accession>A0A8H5G6D3</accession>
<feature type="signal peptide" evidence="1">
    <location>
        <begin position="1"/>
        <end position="20"/>
    </location>
</feature>
<gene>
    <name evidence="3" type="ORF">D9758_004850</name>
</gene>
<proteinExistence type="predicted"/>
<protein>
    <recommendedName>
        <fullName evidence="2">SCP domain-containing protein</fullName>
    </recommendedName>
</protein>
<dbReference type="PANTHER" id="PTHR10334">
    <property type="entry name" value="CYSTEINE-RICH SECRETORY PROTEIN-RELATED"/>
    <property type="match status" value="1"/>
</dbReference>
<dbReference type="EMBL" id="JAACJM010000047">
    <property type="protein sequence ID" value="KAF5359020.1"/>
    <property type="molecule type" value="Genomic_DNA"/>
</dbReference>
<sequence>MPHMVFITSLLLLLIPFTLGLVVPHDDQQLTTRGSTSFSQVVEYLDAHNVIRRGHATDDLTWSWTLANMASTWADKCLFTPSHGVLSDKLSYGENMVAATGDFSPTAAVQTFVSDESAYDPANPTYNHFTQVVWKGTTEVGCSFAKCSNIFDSSQGEATFHVCFYNPPGNVVGEALDNVQL</sequence>
<reference evidence="3 4" key="1">
    <citation type="journal article" date="2020" name="ISME J.">
        <title>Uncovering the hidden diversity of litter-decomposition mechanisms in mushroom-forming fungi.</title>
        <authorList>
            <person name="Floudas D."/>
            <person name="Bentzer J."/>
            <person name="Ahren D."/>
            <person name="Johansson T."/>
            <person name="Persson P."/>
            <person name="Tunlid A."/>
        </authorList>
    </citation>
    <scope>NUCLEOTIDE SEQUENCE [LARGE SCALE GENOMIC DNA]</scope>
    <source>
        <strain evidence="3 4">CBS 291.85</strain>
    </source>
</reference>
<dbReference type="AlphaFoldDB" id="A0A8H5G6D3"/>
<feature type="domain" description="SCP" evidence="2">
    <location>
        <begin position="39"/>
        <end position="173"/>
    </location>
</feature>
<dbReference type="InterPro" id="IPR001283">
    <property type="entry name" value="CRISP-related"/>
</dbReference>
<dbReference type="Gene3D" id="3.40.33.10">
    <property type="entry name" value="CAP"/>
    <property type="match status" value="1"/>
</dbReference>
<dbReference type="SMART" id="SM00198">
    <property type="entry name" value="SCP"/>
    <property type="match status" value="1"/>
</dbReference>